<dbReference type="GO" id="GO:0003919">
    <property type="term" value="F:FMN adenylyltransferase activity"/>
    <property type="evidence" value="ECO:0007669"/>
    <property type="project" value="UniProtKB-EC"/>
</dbReference>
<keyword evidence="7" id="KW-0547">Nucleotide-binding</keyword>
<dbReference type="Pfam" id="PF04177">
    <property type="entry name" value="TAP42"/>
    <property type="match status" value="1"/>
</dbReference>
<evidence type="ECO:0000256" key="5">
    <source>
        <dbReference type="ARBA" id="ARBA00022679"/>
    </source>
</evidence>
<dbReference type="Proteomes" id="UP000033647">
    <property type="component" value="Unassembled WGS sequence"/>
</dbReference>
<proteinExistence type="predicted"/>
<evidence type="ECO:0000256" key="12">
    <source>
        <dbReference type="ARBA" id="ARBA00049494"/>
    </source>
</evidence>
<dbReference type="PANTHER" id="PTHR23293">
    <property type="entry name" value="FAD SYNTHETASE-RELATED FMN ADENYLYLTRANSFERASE"/>
    <property type="match status" value="1"/>
</dbReference>
<dbReference type="EMBL" id="LAFY01000545">
    <property type="protein sequence ID" value="KJX97138.1"/>
    <property type="molecule type" value="Genomic_DNA"/>
</dbReference>
<evidence type="ECO:0000256" key="13">
    <source>
        <dbReference type="SAM" id="MobiDB-lite"/>
    </source>
</evidence>
<organism evidence="15 16">
    <name type="scientific">Zymoseptoria brevis</name>
    <dbReference type="NCBI Taxonomy" id="1047168"/>
    <lineage>
        <taxon>Eukaryota</taxon>
        <taxon>Fungi</taxon>
        <taxon>Dikarya</taxon>
        <taxon>Ascomycota</taxon>
        <taxon>Pezizomycotina</taxon>
        <taxon>Dothideomycetes</taxon>
        <taxon>Dothideomycetidae</taxon>
        <taxon>Mycosphaerellales</taxon>
        <taxon>Mycosphaerellaceae</taxon>
        <taxon>Zymoseptoria</taxon>
    </lineage>
</organism>
<evidence type="ECO:0000256" key="6">
    <source>
        <dbReference type="ARBA" id="ARBA00022695"/>
    </source>
</evidence>
<keyword evidence="16" id="KW-1185">Reference proteome</keyword>
<keyword evidence="5" id="KW-0808">Transferase</keyword>
<evidence type="ECO:0000256" key="9">
    <source>
        <dbReference type="ARBA" id="ARBA00022840"/>
    </source>
</evidence>
<dbReference type="AlphaFoldDB" id="A0A0F4GIP6"/>
<dbReference type="Gene3D" id="3.40.50.620">
    <property type="entry name" value="HUPs"/>
    <property type="match status" value="1"/>
</dbReference>
<evidence type="ECO:0000313" key="15">
    <source>
        <dbReference type="EMBL" id="KJX97138.1"/>
    </source>
</evidence>
<dbReference type="OrthoDB" id="10261753at2759"/>
<evidence type="ECO:0000313" key="16">
    <source>
        <dbReference type="Proteomes" id="UP000033647"/>
    </source>
</evidence>
<sequence length="535" mass="60677">MAEEQRSLRAVYEDAESKRNTIESSFDSNSSDFQENVLAAVELYEQCLQIADQISLFSPNESLEDISSVDLQYLLLNYRIAELILRINSREQRKANIERGQRSYEKFLKQLDNYDILTKDDARLLEQYLDSPTTFSVASTADAAARRDTKIKRFKEEKALRQKLEYLRKNPLALQNDDTAYRDLQLTNVAFATHQSFAALESIAQELHILSLAPPPQAPSSQPQLLDARERNGRGDGYSERLDAPMSHLSAGMKGPLLDKSGKPLRPFTLTGKRTEFREGVFRPDHSLPTMSIDEYLEEERKRGGMIDGGGPQSQVTPQLDEDDYDLADKATMKARDWDDQDELSFSYNGGKDCLVLLVIYLAALHTHSKRTGATLPQTLRSVYIVSPNPFPAVTHFVEHTSKKYHLSLTSHHQPMREAFAAYLADNPAIRAIFVGTRRTDPHGAQLTHFDPTDGGWPSFVRIHPVIDWHYTDIWGFIRELGVEYCGLYDMGYTSLGGTDDTHPNPALEIEGQEGKFRPAFELVEDLEERLGRDR</sequence>
<dbReference type="CDD" id="cd23948">
    <property type="entry name" value="FAD_synthase"/>
    <property type="match status" value="1"/>
</dbReference>
<feature type="region of interest" description="Disordered" evidence="13">
    <location>
        <begin position="214"/>
        <end position="240"/>
    </location>
</feature>
<dbReference type="Pfam" id="PF01507">
    <property type="entry name" value="PAPS_reduct"/>
    <property type="match status" value="1"/>
</dbReference>
<evidence type="ECO:0000259" key="14">
    <source>
        <dbReference type="Pfam" id="PF01507"/>
    </source>
</evidence>
<dbReference type="STRING" id="1047168.A0A0F4GIP6"/>
<dbReference type="PANTHER" id="PTHR23293:SF9">
    <property type="entry name" value="FAD SYNTHASE"/>
    <property type="match status" value="1"/>
</dbReference>
<keyword evidence="3" id="KW-0285">Flavoprotein</keyword>
<dbReference type="InterPro" id="IPR014729">
    <property type="entry name" value="Rossmann-like_a/b/a_fold"/>
</dbReference>
<dbReference type="EC" id="2.7.7.2" evidence="2"/>
<dbReference type="SUPFAM" id="SSF52402">
    <property type="entry name" value="Adenine nucleotide alpha hydrolases-like"/>
    <property type="match status" value="1"/>
</dbReference>
<dbReference type="GO" id="GO:0005524">
    <property type="term" value="F:ATP binding"/>
    <property type="evidence" value="ECO:0007669"/>
    <property type="project" value="UniProtKB-KW"/>
</dbReference>
<evidence type="ECO:0000256" key="2">
    <source>
        <dbReference type="ARBA" id="ARBA00012393"/>
    </source>
</evidence>
<name>A0A0F4GIP6_9PEZI</name>
<keyword evidence="6" id="KW-0548">Nucleotidyltransferase</keyword>
<evidence type="ECO:0000256" key="11">
    <source>
        <dbReference type="ARBA" id="ARBA00031871"/>
    </source>
</evidence>
<keyword evidence="4" id="KW-0288">FMN</keyword>
<evidence type="ECO:0000256" key="4">
    <source>
        <dbReference type="ARBA" id="ARBA00022643"/>
    </source>
</evidence>
<dbReference type="Gene3D" id="1.25.40.540">
    <property type="entry name" value="TAP42-like family"/>
    <property type="match status" value="1"/>
</dbReference>
<keyword evidence="9" id="KW-0067">ATP-binding</keyword>
<dbReference type="GO" id="GO:0006747">
    <property type="term" value="P:FAD biosynthetic process"/>
    <property type="evidence" value="ECO:0007669"/>
    <property type="project" value="TreeGrafter"/>
</dbReference>
<gene>
    <name evidence="15" type="ORF">TI39_contig553g00013</name>
</gene>
<evidence type="ECO:0000256" key="10">
    <source>
        <dbReference type="ARBA" id="ARBA00031145"/>
    </source>
</evidence>
<dbReference type="GO" id="GO:0009966">
    <property type="term" value="P:regulation of signal transduction"/>
    <property type="evidence" value="ECO:0007669"/>
    <property type="project" value="InterPro"/>
</dbReference>
<accession>A0A0F4GIP6</accession>
<evidence type="ECO:0000256" key="8">
    <source>
        <dbReference type="ARBA" id="ARBA00022827"/>
    </source>
</evidence>
<dbReference type="InterPro" id="IPR038511">
    <property type="entry name" value="TAP42/TAP46-like_sf"/>
</dbReference>
<comment type="catalytic activity">
    <reaction evidence="12">
        <text>FMN + ATP + H(+) = FAD + diphosphate</text>
        <dbReference type="Rhea" id="RHEA:17237"/>
        <dbReference type="ChEBI" id="CHEBI:15378"/>
        <dbReference type="ChEBI" id="CHEBI:30616"/>
        <dbReference type="ChEBI" id="CHEBI:33019"/>
        <dbReference type="ChEBI" id="CHEBI:57692"/>
        <dbReference type="ChEBI" id="CHEBI:58210"/>
        <dbReference type="EC" id="2.7.7.2"/>
    </reaction>
</comment>
<comment type="caution">
    <text evidence="15">The sequence shown here is derived from an EMBL/GenBank/DDBJ whole genome shotgun (WGS) entry which is preliminary data.</text>
</comment>
<reference evidence="15 16" key="1">
    <citation type="submission" date="2015-03" db="EMBL/GenBank/DDBJ databases">
        <title>RNA-seq based gene annotation and comparative genomics of four Zymoseptoria species reveal species-specific pathogenicity related genes and transposable element activity.</title>
        <authorList>
            <person name="Grandaubert J."/>
            <person name="Bhattacharyya A."/>
            <person name="Stukenbrock E.H."/>
        </authorList>
    </citation>
    <scope>NUCLEOTIDE SEQUENCE [LARGE SCALE GENOMIC DNA]</scope>
    <source>
        <strain evidence="15 16">Zb18110</strain>
    </source>
</reference>
<evidence type="ECO:0000256" key="3">
    <source>
        <dbReference type="ARBA" id="ARBA00022630"/>
    </source>
</evidence>
<dbReference type="InterPro" id="IPR007304">
    <property type="entry name" value="TAP46-like"/>
</dbReference>
<evidence type="ECO:0000256" key="7">
    <source>
        <dbReference type="ARBA" id="ARBA00022741"/>
    </source>
</evidence>
<comment type="pathway">
    <text evidence="1">Cofactor biosynthesis; FAD biosynthesis; FAD from FMN: step 1/1.</text>
</comment>
<dbReference type="InterPro" id="IPR002500">
    <property type="entry name" value="PAPS_reduct_dom"/>
</dbReference>
<feature type="compositionally biased region" description="Basic and acidic residues" evidence="13">
    <location>
        <begin position="227"/>
        <end position="240"/>
    </location>
</feature>
<feature type="domain" description="Phosphoadenosine phosphosulphate reductase" evidence="14">
    <location>
        <begin position="344"/>
        <end position="504"/>
    </location>
</feature>
<evidence type="ECO:0000256" key="1">
    <source>
        <dbReference type="ARBA" id="ARBA00004726"/>
    </source>
</evidence>
<protein>
    <recommendedName>
        <fullName evidence="2">FAD synthase</fullName>
        <ecNumber evidence="2">2.7.7.2</ecNumber>
    </recommendedName>
    <alternativeName>
        <fullName evidence="10">FAD pyrophosphorylase</fullName>
    </alternativeName>
    <alternativeName>
        <fullName evidence="11">FMN adenylyltransferase</fullName>
    </alternativeName>
</protein>
<keyword evidence="8" id="KW-0274">FAD</keyword>